<organism evidence="13 14">
    <name type="scientific">Streptomyces lannensis</name>
    <dbReference type="NCBI Taxonomy" id="766498"/>
    <lineage>
        <taxon>Bacteria</taxon>
        <taxon>Bacillati</taxon>
        <taxon>Actinomycetota</taxon>
        <taxon>Actinomycetes</taxon>
        <taxon>Kitasatosporales</taxon>
        <taxon>Streptomycetaceae</taxon>
        <taxon>Streptomyces</taxon>
    </lineage>
</organism>
<evidence type="ECO:0000256" key="5">
    <source>
        <dbReference type="ARBA" id="ARBA00023002"/>
    </source>
</evidence>
<dbReference type="Gene3D" id="3.40.30.10">
    <property type="entry name" value="Glutaredoxin"/>
    <property type="match status" value="1"/>
</dbReference>
<comment type="catalytic activity">
    <reaction evidence="11">
        <text>a hydroperoxide + [thioredoxin]-dithiol = an alcohol + [thioredoxin]-disulfide + H2O</text>
        <dbReference type="Rhea" id="RHEA:62620"/>
        <dbReference type="Rhea" id="RHEA-COMP:10698"/>
        <dbReference type="Rhea" id="RHEA-COMP:10700"/>
        <dbReference type="ChEBI" id="CHEBI:15377"/>
        <dbReference type="ChEBI" id="CHEBI:29950"/>
        <dbReference type="ChEBI" id="CHEBI:30879"/>
        <dbReference type="ChEBI" id="CHEBI:35924"/>
        <dbReference type="ChEBI" id="CHEBI:50058"/>
        <dbReference type="EC" id="1.11.1.24"/>
    </reaction>
</comment>
<dbReference type="Pfam" id="PF00578">
    <property type="entry name" value="AhpC-TSA"/>
    <property type="match status" value="1"/>
</dbReference>
<feature type="domain" description="Thioredoxin" evidence="12">
    <location>
        <begin position="5"/>
        <end position="160"/>
    </location>
</feature>
<comment type="caution">
    <text evidence="13">The sequence shown here is derived from an EMBL/GenBank/DDBJ whole genome shotgun (WGS) entry which is preliminary data.</text>
</comment>
<gene>
    <name evidence="13" type="ORF">GCM10022207_00690</name>
</gene>
<evidence type="ECO:0000256" key="4">
    <source>
        <dbReference type="ARBA" id="ARBA00022862"/>
    </source>
</evidence>
<reference evidence="14" key="1">
    <citation type="journal article" date="2019" name="Int. J. Syst. Evol. Microbiol.">
        <title>The Global Catalogue of Microorganisms (GCM) 10K type strain sequencing project: providing services to taxonomists for standard genome sequencing and annotation.</title>
        <authorList>
            <consortium name="The Broad Institute Genomics Platform"/>
            <consortium name="The Broad Institute Genome Sequencing Center for Infectious Disease"/>
            <person name="Wu L."/>
            <person name="Ma J."/>
        </authorList>
    </citation>
    <scope>NUCLEOTIDE SEQUENCE [LARGE SCALE GENOMIC DNA]</scope>
    <source>
        <strain evidence="14">JCM 16578</strain>
    </source>
</reference>
<evidence type="ECO:0000313" key="14">
    <source>
        <dbReference type="Proteomes" id="UP001501563"/>
    </source>
</evidence>
<dbReference type="EC" id="1.11.1.24" evidence="2"/>
<evidence type="ECO:0000256" key="11">
    <source>
        <dbReference type="ARBA" id="ARBA00049091"/>
    </source>
</evidence>
<dbReference type="RefSeq" id="WP_331264393.1">
    <property type="nucleotide sequence ID" value="NZ_BAAAZA010000001.1"/>
</dbReference>
<evidence type="ECO:0000256" key="1">
    <source>
        <dbReference type="ARBA" id="ARBA00003330"/>
    </source>
</evidence>
<keyword evidence="14" id="KW-1185">Reference proteome</keyword>
<keyword evidence="5" id="KW-0560">Oxidoreductase</keyword>
<protein>
    <recommendedName>
        <fullName evidence="2">thioredoxin-dependent peroxiredoxin</fullName>
        <ecNumber evidence="2">1.11.1.24</ecNumber>
    </recommendedName>
    <alternativeName>
        <fullName evidence="10">Bacterioferritin comigratory protein</fullName>
    </alternativeName>
    <alternativeName>
        <fullName evidence="8">Thioredoxin peroxidase</fullName>
    </alternativeName>
</protein>
<name>A0ABP7JGX7_9ACTN</name>
<dbReference type="PROSITE" id="PS51352">
    <property type="entry name" value="THIOREDOXIN_2"/>
    <property type="match status" value="1"/>
</dbReference>
<dbReference type="SUPFAM" id="SSF52833">
    <property type="entry name" value="Thioredoxin-like"/>
    <property type="match status" value="1"/>
</dbReference>
<keyword evidence="7" id="KW-0676">Redox-active center</keyword>
<dbReference type="EMBL" id="BAAAZA010000001">
    <property type="protein sequence ID" value="GAA3844114.1"/>
    <property type="molecule type" value="Genomic_DNA"/>
</dbReference>
<dbReference type="Proteomes" id="UP001501563">
    <property type="component" value="Unassembled WGS sequence"/>
</dbReference>
<accession>A0ABP7JGX7</accession>
<keyword evidence="6" id="KW-1015">Disulfide bond</keyword>
<dbReference type="InterPro" id="IPR013766">
    <property type="entry name" value="Thioredoxin_domain"/>
</dbReference>
<comment type="function">
    <text evidence="1">Thiol-specific peroxidase that catalyzes the reduction of hydrogen peroxide and organic hydroperoxides to water and alcohols, respectively. Plays a role in cell protection against oxidative stress by detoxifying peroxides and as sensor of hydrogen peroxide-mediated signaling events.</text>
</comment>
<evidence type="ECO:0000256" key="10">
    <source>
        <dbReference type="ARBA" id="ARBA00041373"/>
    </source>
</evidence>
<evidence type="ECO:0000256" key="2">
    <source>
        <dbReference type="ARBA" id="ARBA00013017"/>
    </source>
</evidence>
<dbReference type="PANTHER" id="PTHR42801:SF7">
    <property type="entry name" value="SLL1159 PROTEIN"/>
    <property type="match status" value="1"/>
</dbReference>
<comment type="similarity">
    <text evidence="9">Belongs to the peroxiredoxin family. BCP/PrxQ subfamily.</text>
</comment>
<dbReference type="InterPro" id="IPR000866">
    <property type="entry name" value="AhpC/TSA"/>
</dbReference>
<evidence type="ECO:0000256" key="9">
    <source>
        <dbReference type="ARBA" id="ARBA00038489"/>
    </source>
</evidence>
<evidence type="ECO:0000256" key="7">
    <source>
        <dbReference type="ARBA" id="ARBA00023284"/>
    </source>
</evidence>
<dbReference type="InterPro" id="IPR036249">
    <property type="entry name" value="Thioredoxin-like_sf"/>
</dbReference>
<evidence type="ECO:0000313" key="13">
    <source>
        <dbReference type="EMBL" id="GAA3844114.1"/>
    </source>
</evidence>
<evidence type="ECO:0000256" key="3">
    <source>
        <dbReference type="ARBA" id="ARBA00022559"/>
    </source>
</evidence>
<evidence type="ECO:0000256" key="6">
    <source>
        <dbReference type="ARBA" id="ARBA00023157"/>
    </source>
</evidence>
<dbReference type="InterPro" id="IPR050924">
    <property type="entry name" value="Peroxiredoxin_BCP/PrxQ"/>
</dbReference>
<evidence type="ECO:0000256" key="8">
    <source>
        <dbReference type="ARBA" id="ARBA00032824"/>
    </source>
</evidence>
<dbReference type="PANTHER" id="PTHR42801">
    <property type="entry name" value="THIOREDOXIN-DEPENDENT PEROXIDE REDUCTASE"/>
    <property type="match status" value="1"/>
</dbReference>
<sequence length="161" mass="17049">MSHVLRPGDAFPAITVAVPGGGQISLPDTLHGSFGVVLFYRGSWCPYCNGQLRAFQRARETFEQLGVKVVALSVDDEATTQALIDKLKLTYPVGHSADAKSIAAATGAFVNDDPEHLQSTGFVLDPEGGVIVAVYSNGAIGRLVPEDVAGLIRYVKEHAAQ</sequence>
<keyword evidence="3" id="KW-0575">Peroxidase</keyword>
<proteinExistence type="inferred from homology"/>
<keyword evidence="4" id="KW-0049">Antioxidant</keyword>
<evidence type="ECO:0000259" key="12">
    <source>
        <dbReference type="PROSITE" id="PS51352"/>
    </source>
</evidence>